<evidence type="ECO:0000313" key="3">
    <source>
        <dbReference type="Proteomes" id="UP001345963"/>
    </source>
</evidence>
<proteinExistence type="predicted"/>
<keyword evidence="3" id="KW-1185">Reference proteome</keyword>
<accession>A0ABU7AH31</accession>
<protein>
    <submittedName>
        <fullName evidence="2">Uncharacterized protein</fullName>
    </submittedName>
</protein>
<evidence type="ECO:0000313" key="2">
    <source>
        <dbReference type="EMBL" id="MED6237457.1"/>
    </source>
</evidence>
<feature type="chain" id="PRO_5045372969" evidence="1">
    <location>
        <begin position="23"/>
        <end position="104"/>
    </location>
</feature>
<comment type="caution">
    <text evidence="2">The sequence shown here is derived from an EMBL/GenBank/DDBJ whole genome shotgun (WGS) entry which is preliminary data.</text>
</comment>
<keyword evidence="1" id="KW-0732">Signal</keyword>
<feature type="signal peptide" evidence="1">
    <location>
        <begin position="1"/>
        <end position="22"/>
    </location>
</feature>
<sequence>MLFPGFHVLPLILLHLGFFSSAQSIANPIQIQPVGREIILPPSETFSGDLEKCRGFLLQSTLVFQRSLYCLLDDASKISYIIGLLRNKALRFAEAIIQTTIQFY</sequence>
<dbReference type="EMBL" id="JAHUTI010015716">
    <property type="protein sequence ID" value="MED6237457.1"/>
    <property type="molecule type" value="Genomic_DNA"/>
</dbReference>
<name>A0ABU7AH31_9TELE</name>
<organism evidence="2 3">
    <name type="scientific">Ataeniobius toweri</name>
    <dbReference type="NCBI Taxonomy" id="208326"/>
    <lineage>
        <taxon>Eukaryota</taxon>
        <taxon>Metazoa</taxon>
        <taxon>Chordata</taxon>
        <taxon>Craniata</taxon>
        <taxon>Vertebrata</taxon>
        <taxon>Euteleostomi</taxon>
        <taxon>Actinopterygii</taxon>
        <taxon>Neopterygii</taxon>
        <taxon>Teleostei</taxon>
        <taxon>Neoteleostei</taxon>
        <taxon>Acanthomorphata</taxon>
        <taxon>Ovalentaria</taxon>
        <taxon>Atherinomorphae</taxon>
        <taxon>Cyprinodontiformes</taxon>
        <taxon>Goodeidae</taxon>
        <taxon>Ataeniobius</taxon>
    </lineage>
</organism>
<gene>
    <name evidence="2" type="ORF">ATANTOWER_025422</name>
</gene>
<reference evidence="2 3" key="1">
    <citation type="submission" date="2021-07" db="EMBL/GenBank/DDBJ databases">
        <authorList>
            <person name="Palmer J.M."/>
        </authorList>
    </citation>
    <scope>NUCLEOTIDE SEQUENCE [LARGE SCALE GENOMIC DNA]</scope>
    <source>
        <strain evidence="2 3">AT_MEX2019</strain>
        <tissue evidence="2">Muscle</tissue>
    </source>
</reference>
<evidence type="ECO:0000256" key="1">
    <source>
        <dbReference type="SAM" id="SignalP"/>
    </source>
</evidence>
<dbReference type="Proteomes" id="UP001345963">
    <property type="component" value="Unassembled WGS sequence"/>
</dbReference>